<dbReference type="Proteomes" id="UP001165960">
    <property type="component" value="Unassembled WGS sequence"/>
</dbReference>
<name>A0ACC2SLG9_9FUNG</name>
<comment type="caution">
    <text evidence="1">The sequence shown here is derived from an EMBL/GenBank/DDBJ whole genome shotgun (WGS) entry which is preliminary data.</text>
</comment>
<evidence type="ECO:0000313" key="1">
    <source>
        <dbReference type="EMBL" id="KAJ9063086.1"/>
    </source>
</evidence>
<dbReference type="EMBL" id="QTSX02004980">
    <property type="protein sequence ID" value="KAJ9063086.1"/>
    <property type="molecule type" value="Genomic_DNA"/>
</dbReference>
<proteinExistence type="predicted"/>
<sequence length="395" mass="45022">MHITFPSCCGVDKYQGLPRLILPLQNLYTTSSLCPSWRAPREKQFPFISFAVAMKFPFCCVSTSQVEAQQVRPPSPSRKLLPRFFWARLMLYICFIQTITVIGLIIYIVNNDQTDIVYRLVFLVGKIFALIICWDAVTHKNTIQAISFVVFTFFCLFYAVLQLKSKETYGATASITPLFIPAIIVVEACCTISYIVLTWEIYREYGWKIFKKLGANETIHCMYLHHQVLIVLLQLELFFSISVAVQLATLLSTQTPTEKGLQIGLGIPLSVLVLTLGFYALVQENRFTMIFVILCHWGTLGYFSYRLAKIFLPQADVVNPYDGIWKYLTFSLSIMLALNALTLFVLILCYADFGKGLLEQIQLHRTRSGLKEARAMVSYDTGAPPIVIQSRWELD</sequence>
<keyword evidence="2" id="KW-1185">Reference proteome</keyword>
<organism evidence="1 2">
    <name type="scientific">Entomophthora muscae</name>
    <dbReference type="NCBI Taxonomy" id="34485"/>
    <lineage>
        <taxon>Eukaryota</taxon>
        <taxon>Fungi</taxon>
        <taxon>Fungi incertae sedis</taxon>
        <taxon>Zoopagomycota</taxon>
        <taxon>Entomophthoromycotina</taxon>
        <taxon>Entomophthoromycetes</taxon>
        <taxon>Entomophthorales</taxon>
        <taxon>Entomophthoraceae</taxon>
        <taxon>Entomophthora</taxon>
    </lineage>
</organism>
<protein>
    <submittedName>
        <fullName evidence="1">Uncharacterized protein</fullName>
    </submittedName>
</protein>
<evidence type="ECO:0000313" key="2">
    <source>
        <dbReference type="Proteomes" id="UP001165960"/>
    </source>
</evidence>
<gene>
    <name evidence="1" type="ORF">DSO57_1004016</name>
</gene>
<reference evidence="1" key="1">
    <citation type="submission" date="2022-04" db="EMBL/GenBank/DDBJ databases">
        <title>Genome of the entomopathogenic fungus Entomophthora muscae.</title>
        <authorList>
            <person name="Elya C."/>
            <person name="Lovett B.R."/>
            <person name="Lee E."/>
            <person name="Macias A.M."/>
            <person name="Hajek A.E."/>
            <person name="De Bivort B.L."/>
            <person name="Kasson M.T."/>
            <person name="De Fine Licht H.H."/>
            <person name="Stajich J.E."/>
        </authorList>
    </citation>
    <scope>NUCLEOTIDE SEQUENCE</scope>
    <source>
        <strain evidence="1">Berkeley</strain>
    </source>
</reference>
<accession>A0ACC2SLG9</accession>